<dbReference type="RefSeq" id="WP_379290011.1">
    <property type="nucleotide sequence ID" value="NZ_JBHTIU010000074.1"/>
</dbReference>
<reference evidence="3" key="1">
    <citation type="journal article" date="2019" name="Int. J. Syst. Evol. Microbiol.">
        <title>The Global Catalogue of Microorganisms (GCM) 10K type strain sequencing project: providing services to taxonomists for standard genome sequencing and annotation.</title>
        <authorList>
            <consortium name="The Broad Institute Genomics Platform"/>
            <consortium name="The Broad Institute Genome Sequencing Center for Infectious Disease"/>
            <person name="Wu L."/>
            <person name="Ma J."/>
        </authorList>
    </citation>
    <scope>NUCLEOTIDE SEQUENCE [LARGE SCALE GENOMIC DNA]</scope>
    <source>
        <strain evidence="3">CCUG 57263</strain>
    </source>
</reference>
<dbReference type="EMBL" id="JBHTIU010000074">
    <property type="protein sequence ID" value="MFD0871109.1"/>
    <property type="molecule type" value="Genomic_DNA"/>
</dbReference>
<keyword evidence="3" id="KW-1185">Reference proteome</keyword>
<feature type="region of interest" description="Disordered" evidence="1">
    <location>
        <begin position="27"/>
        <end position="149"/>
    </location>
</feature>
<name>A0ABW3DEX3_9BACL</name>
<feature type="compositionally biased region" description="Basic residues" evidence="1">
    <location>
        <begin position="139"/>
        <end position="149"/>
    </location>
</feature>
<evidence type="ECO:0000256" key="1">
    <source>
        <dbReference type="SAM" id="MobiDB-lite"/>
    </source>
</evidence>
<dbReference type="Proteomes" id="UP001597120">
    <property type="component" value="Unassembled WGS sequence"/>
</dbReference>
<comment type="caution">
    <text evidence="2">The sequence shown here is derived from an EMBL/GenBank/DDBJ whole genome shotgun (WGS) entry which is preliminary data.</text>
</comment>
<evidence type="ECO:0000313" key="3">
    <source>
        <dbReference type="Proteomes" id="UP001597120"/>
    </source>
</evidence>
<accession>A0ABW3DEX3</accession>
<feature type="region of interest" description="Disordered" evidence="1">
    <location>
        <begin position="166"/>
        <end position="191"/>
    </location>
</feature>
<evidence type="ECO:0000313" key="2">
    <source>
        <dbReference type="EMBL" id="MFD0871109.1"/>
    </source>
</evidence>
<protein>
    <submittedName>
        <fullName evidence="2">Uncharacterized protein</fullName>
    </submittedName>
</protein>
<proteinExistence type="predicted"/>
<sequence>MKNRGSIPYYNRKGVFGQSSFPLFNDRIKGNITKGGRLAQRPVIRKSNSEAPPEAVVEDRQDREREIVPRKSPNAEAAAEVSPEPNETNASSSKVVQERTKSTAVPRKRQGRAEQKQPEDTTESRTVIVPDPKSEAPRNGRRIYGKRKAGRKLEVERMDSLFNELALLDEEPEDRHNRSRSHSGRQRSEST</sequence>
<feature type="compositionally biased region" description="Basic and acidic residues" evidence="1">
    <location>
        <begin position="111"/>
        <end position="123"/>
    </location>
</feature>
<organism evidence="2 3">
    <name type="scientific">Paenibacillus residui</name>
    <dbReference type="NCBI Taxonomy" id="629724"/>
    <lineage>
        <taxon>Bacteria</taxon>
        <taxon>Bacillati</taxon>
        <taxon>Bacillota</taxon>
        <taxon>Bacilli</taxon>
        <taxon>Bacillales</taxon>
        <taxon>Paenibacillaceae</taxon>
        <taxon>Paenibacillus</taxon>
    </lineage>
</organism>
<feature type="compositionally biased region" description="Polar residues" evidence="1">
    <location>
        <begin position="85"/>
        <end position="95"/>
    </location>
</feature>
<feature type="compositionally biased region" description="Basic and acidic residues" evidence="1">
    <location>
        <begin position="57"/>
        <end position="69"/>
    </location>
</feature>
<gene>
    <name evidence="2" type="ORF">ACFQ03_18370</name>
</gene>